<dbReference type="STRING" id="74649.A0A2P6QZW5"/>
<dbReference type="Pfam" id="PF03140">
    <property type="entry name" value="DUF247"/>
    <property type="match status" value="2"/>
</dbReference>
<dbReference type="AlphaFoldDB" id="A0A2P6QZW5"/>
<organism evidence="1 2">
    <name type="scientific">Rosa chinensis</name>
    <name type="common">China rose</name>
    <dbReference type="NCBI Taxonomy" id="74649"/>
    <lineage>
        <taxon>Eukaryota</taxon>
        <taxon>Viridiplantae</taxon>
        <taxon>Streptophyta</taxon>
        <taxon>Embryophyta</taxon>
        <taxon>Tracheophyta</taxon>
        <taxon>Spermatophyta</taxon>
        <taxon>Magnoliopsida</taxon>
        <taxon>eudicotyledons</taxon>
        <taxon>Gunneridae</taxon>
        <taxon>Pentapetalae</taxon>
        <taxon>rosids</taxon>
        <taxon>fabids</taxon>
        <taxon>Rosales</taxon>
        <taxon>Rosaceae</taxon>
        <taxon>Rosoideae</taxon>
        <taxon>Rosoideae incertae sedis</taxon>
        <taxon>Rosa</taxon>
    </lineage>
</organism>
<gene>
    <name evidence="1" type="ORF">RchiOBHm_Chr4g0428331</name>
</gene>
<dbReference type="PANTHER" id="PTHR31170">
    <property type="entry name" value="BNAC04G53230D PROTEIN"/>
    <property type="match status" value="1"/>
</dbReference>
<comment type="caution">
    <text evidence="1">The sequence shown here is derived from an EMBL/GenBank/DDBJ whole genome shotgun (WGS) entry which is preliminary data.</text>
</comment>
<dbReference type="PANTHER" id="PTHR31170:SF18">
    <property type="entry name" value="(WILD MALAYSIAN BANANA) HYPOTHETICAL PROTEIN"/>
    <property type="match status" value="1"/>
</dbReference>
<keyword evidence="2" id="KW-1185">Reference proteome</keyword>
<protein>
    <submittedName>
        <fullName evidence="1">Uncharacterized protein</fullName>
    </submittedName>
</protein>
<reference evidence="1 2" key="1">
    <citation type="journal article" date="2018" name="Nat. Genet.">
        <title>The Rosa genome provides new insights in the design of modern roses.</title>
        <authorList>
            <person name="Bendahmane M."/>
        </authorList>
    </citation>
    <scope>NUCLEOTIDE SEQUENCE [LARGE SCALE GENOMIC DNA]</scope>
    <source>
        <strain evidence="2">cv. Old Blush</strain>
    </source>
</reference>
<dbReference type="EMBL" id="PDCK01000042">
    <property type="protein sequence ID" value="PRQ39724.1"/>
    <property type="molecule type" value="Genomic_DNA"/>
</dbReference>
<evidence type="ECO:0000313" key="2">
    <source>
        <dbReference type="Proteomes" id="UP000238479"/>
    </source>
</evidence>
<sequence>MADMNWIIEEDMEGVSTQEQWKGSIYKLPAGIADINKKAYKPQTVSFGPYHFNHSNPMEKHKHRVLLHFLKRCGKPVELFADALAEVVEDLKDSYNPLEPVTASHILDDYAPTDPIFSKHWKFHVMPFIKRDMLMLENQLPMLVLVKLVTVETNKAKFCCSCTVPRNMGKCVHVLDMYRKSLLQEDPHQKIVCHRASVNGNAIIWSATELQRHPWAIRFKKSKSSSLKDISFSWGILKLPLMVVDDSTESMFLNMTAFERFHVGAGNEVTSYIFFMDSIIDNHRDVGLLQSKGIIHNFMGSDDAVAKLLNSLS</sequence>
<accession>A0A2P6QZW5</accession>
<dbReference type="Gramene" id="PRQ39724">
    <property type="protein sequence ID" value="PRQ39724"/>
    <property type="gene ID" value="RchiOBHm_Chr4g0428331"/>
</dbReference>
<evidence type="ECO:0000313" key="1">
    <source>
        <dbReference type="EMBL" id="PRQ39724.1"/>
    </source>
</evidence>
<proteinExistence type="predicted"/>
<dbReference type="Proteomes" id="UP000238479">
    <property type="component" value="Chromosome 4"/>
</dbReference>
<dbReference type="InterPro" id="IPR004158">
    <property type="entry name" value="DUF247_pln"/>
</dbReference>
<dbReference type="OMA" id="SRENIGC"/>
<name>A0A2P6QZW5_ROSCH</name>